<dbReference type="PANTHER" id="PTHR36843:SF1">
    <property type="entry name" value="COPROHEME DECARBOXYLASE"/>
    <property type="match status" value="1"/>
</dbReference>
<evidence type="ECO:0000313" key="4">
    <source>
        <dbReference type="EMBL" id="KKL77568.1"/>
    </source>
</evidence>
<protein>
    <recommendedName>
        <fullName evidence="5">Chlorite dismutase</fullName>
    </recommendedName>
</protein>
<dbReference type="PANTHER" id="PTHR36843">
    <property type="entry name" value="HEME-DEPENDENT PEROXIDASE YWFI-RELATED"/>
    <property type="match status" value="1"/>
</dbReference>
<accession>A0A0F9ETW3</accession>
<organism evidence="4">
    <name type="scientific">marine sediment metagenome</name>
    <dbReference type="NCBI Taxonomy" id="412755"/>
    <lineage>
        <taxon>unclassified sequences</taxon>
        <taxon>metagenomes</taxon>
        <taxon>ecological metagenomes</taxon>
    </lineage>
</organism>
<dbReference type="AlphaFoldDB" id="A0A0F9ETW3"/>
<dbReference type="Gene3D" id="3.30.70.1030">
    <property type="entry name" value="Apc35880, domain 1"/>
    <property type="match status" value="2"/>
</dbReference>
<evidence type="ECO:0000256" key="2">
    <source>
        <dbReference type="ARBA" id="ARBA00022723"/>
    </source>
</evidence>
<dbReference type="InterPro" id="IPR010644">
    <property type="entry name" value="ChdC/CLD"/>
</dbReference>
<dbReference type="InterPro" id="IPR011008">
    <property type="entry name" value="Dimeric_a/b-barrel"/>
</dbReference>
<evidence type="ECO:0008006" key="5">
    <source>
        <dbReference type="Google" id="ProtNLM"/>
    </source>
</evidence>
<dbReference type="GO" id="GO:0016491">
    <property type="term" value="F:oxidoreductase activity"/>
    <property type="evidence" value="ECO:0007669"/>
    <property type="project" value="InterPro"/>
</dbReference>
<keyword evidence="1" id="KW-0349">Heme</keyword>
<evidence type="ECO:0000256" key="1">
    <source>
        <dbReference type="ARBA" id="ARBA00022617"/>
    </source>
</evidence>
<keyword evidence="2" id="KW-0479">Metal-binding</keyword>
<dbReference type="SUPFAM" id="SSF54909">
    <property type="entry name" value="Dimeric alpha+beta barrel"/>
    <property type="match status" value="1"/>
</dbReference>
<reference evidence="4" key="1">
    <citation type="journal article" date="2015" name="Nature">
        <title>Complex archaea that bridge the gap between prokaryotes and eukaryotes.</title>
        <authorList>
            <person name="Spang A."/>
            <person name="Saw J.H."/>
            <person name="Jorgensen S.L."/>
            <person name="Zaremba-Niedzwiedzka K."/>
            <person name="Martijn J."/>
            <person name="Lind A.E."/>
            <person name="van Eijk R."/>
            <person name="Schleper C."/>
            <person name="Guy L."/>
            <person name="Ettema T.J."/>
        </authorList>
    </citation>
    <scope>NUCLEOTIDE SEQUENCE</scope>
</reference>
<sequence>MENADDGQYFFNFSFFKIDSKWRWMADLAKEESAREVENIIRNSGIKFRSYSTLGLRDDADFLFWFAAKSVDEIQNVISKLYLTVIGKYITPSQVYLSCTRSSIYAKKGLTLSFVDGTEPKQYVVVYPFTKTREWYLLPRQQRQQMMEEHINVSQKYPGIILNTTYSFGIDDQDFMLAFETDDLRDFQNLIMDLRETKVSAYVTVDTPMIVCVKKDIIPLITSLG</sequence>
<dbReference type="Pfam" id="PF06778">
    <property type="entry name" value="Chlor_dismutase"/>
    <property type="match status" value="1"/>
</dbReference>
<dbReference type="GO" id="GO:0046872">
    <property type="term" value="F:metal ion binding"/>
    <property type="evidence" value="ECO:0007669"/>
    <property type="project" value="UniProtKB-KW"/>
</dbReference>
<proteinExistence type="predicted"/>
<keyword evidence="3" id="KW-0408">Iron</keyword>
<gene>
    <name evidence="4" type="ORF">LCGC14_2033570</name>
</gene>
<dbReference type="GO" id="GO:0020037">
    <property type="term" value="F:heme binding"/>
    <property type="evidence" value="ECO:0007669"/>
    <property type="project" value="InterPro"/>
</dbReference>
<dbReference type="EMBL" id="LAZR01023714">
    <property type="protein sequence ID" value="KKL77568.1"/>
    <property type="molecule type" value="Genomic_DNA"/>
</dbReference>
<comment type="caution">
    <text evidence="4">The sequence shown here is derived from an EMBL/GenBank/DDBJ whole genome shotgun (WGS) entry which is preliminary data.</text>
</comment>
<evidence type="ECO:0000256" key="3">
    <source>
        <dbReference type="ARBA" id="ARBA00023004"/>
    </source>
</evidence>
<name>A0A0F9ETW3_9ZZZZ</name>